<dbReference type="SUPFAM" id="SSF53474">
    <property type="entry name" value="alpha/beta-Hydrolases"/>
    <property type="match status" value="1"/>
</dbReference>
<dbReference type="PANTHER" id="PTHR10655:SF17">
    <property type="entry name" value="LYSOPHOSPHOLIPASE-LIKE PROTEIN 1"/>
    <property type="match status" value="1"/>
</dbReference>
<dbReference type="Pfam" id="PF02230">
    <property type="entry name" value="Abhydrolase_2"/>
    <property type="match status" value="1"/>
</dbReference>
<dbReference type="InterPro" id="IPR029058">
    <property type="entry name" value="AB_hydrolase_fold"/>
</dbReference>
<keyword evidence="5" id="KW-1185">Reference proteome</keyword>
<dbReference type="KEGG" id="haz:A9404_09250"/>
<evidence type="ECO:0000256" key="2">
    <source>
        <dbReference type="ARBA" id="ARBA00022801"/>
    </source>
</evidence>
<name>A0A191ZI45_9GAMM</name>
<dbReference type="RefSeq" id="WP_066100630.1">
    <property type="nucleotide sequence ID" value="NZ_CP016027.1"/>
</dbReference>
<evidence type="ECO:0000259" key="3">
    <source>
        <dbReference type="Pfam" id="PF02230"/>
    </source>
</evidence>
<dbReference type="InterPro" id="IPR003140">
    <property type="entry name" value="PLipase/COase/thioEstase"/>
</dbReference>
<sequence length="211" mass="22519">MNQTLHIFLLHGLGAQGDDLAPVGRLLAEQTGLPVDAVVIHTPDAPFAPVTINGGYVMPSWFDILGHDRTAPVDEAGIARAVSDMVRLIEARIGDAPFVIGGFSQGGVVALRTAMATERPPLGVFMLSTWLPARDAFSVPPDRRTLPIFIGHGTQDDVVPHTSADSAAAHLRDLGMTAVTQRSYAMAHSIVPEELVDMADWLRARLAKSTA</sequence>
<dbReference type="InterPro" id="IPR050565">
    <property type="entry name" value="LYPA1-2/EST-like"/>
</dbReference>
<keyword evidence="2" id="KW-0378">Hydrolase</keyword>
<dbReference type="OrthoDB" id="9801763at2"/>
<dbReference type="PANTHER" id="PTHR10655">
    <property type="entry name" value="LYSOPHOSPHOLIPASE-RELATED"/>
    <property type="match status" value="1"/>
</dbReference>
<dbReference type="GO" id="GO:0016787">
    <property type="term" value="F:hydrolase activity"/>
    <property type="evidence" value="ECO:0007669"/>
    <property type="project" value="UniProtKB-KW"/>
</dbReference>
<gene>
    <name evidence="4" type="ORF">A9404_09250</name>
</gene>
<reference evidence="4 5" key="1">
    <citation type="submission" date="2016-06" db="EMBL/GenBank/DDBJ databases">
        <title>Insight into the functional genes involving in sulfur oxidation in Pearl River water.</title>
        <authorList>
            <person name="Luo J."/>
            <person name="Tan X."/>
            <person name="Lin W."/>
        </authorList>
    </citation>
    <scope>NUCLEOTIDE SEQUENCE [LARGE SCALE GENOMIC DNA]</scope>
    <source>
        <strain evidence="4 5">LS2</strain>
    </source>
</reference>
<dbReference type="Proteomes" id="UP000078596">
    <property type="component" value="Chromosome"/>
</dbReference>
<dbReference type="AlphaFoldDB" id="A0A191ZI45"/>
<evidence type="ECO:0000256" key="1">
    <source>
        <dbReference type="ARBA" id="ARBA00006499"/>
    </source>
</evidence>
<accession>A0A191ZI45</accession>
<dbReference type="STRING" id="1860122.A9404_09250"/>
<protein>
    <recommendedName>
        <fullName evidence="3">Phospholipase/carboxylesterase/thioesterase domain-containing protein</fullName>
    </recommendedName>
</protein>
<proteinExistence type="inferred from homology"/>
<feature type="domain" description="Phospholipase/carboxylesterase/thioesterase" evidence="3">
    <location>
        <begin position="7"/>
        <end position="204"/>
    </location>
</feature>
<dbReference type="EMBL" id="CP016027">
    <property type="protein sequence ID" value="ANJ67549.1"/>
    <property type="molecule type" value="Genomic_DNA"/>
</dbReference>
<evidence type="ECO:0000313" key="4">
    <source>
        <dbReference type="EMBL" id="ANJ67549.1"/>
    </source>
</evidence>
<evidence type="ECO:0000313" key="5">
    <source>
        <dbReference type="Proteomes" id="UP000078596"/>
    </source>
</evidence>
<comment type="similarity">
    <text evidence="1">Belongs to the AB hydrolase superfamily. AB hydrolase 2 family.</text>
</comment>
<dbReference type="Gene3D" id="3.40.50.1820">
    <property type="entry name" value="alpha/beta hydrolase"/>
    <property type="match status" value="1"/>
</dbReference>
<organism evidence="4 5">
    <name type="scientific">Halothiobacillus diazotrophicus</name>
    <dbReference type="NCBI Taxonomy" id="1860122"/>
    <lineage>
        <taxon>Bacteria</taxon>
        <taxon>Pseudomonadati</taxon>
        <taxon>Pseudomonadota</taxon>
        <taxon>Gammaproteobacteria</taxon>
        <taxon>Chromatiales</taxon>
        <taxon>Halothiobacillaceae</taxon>
        <taxon>Halothiobacillus</taxon>
    </lineage>
</organism>